<dbReference type="Proteomes" id="UP000028549">
    <property type="component" value="Unassembled WGS sequence"/>
</dbReference>
<dbReference type="OrthoDB" id="9808289at2"/>
<keyword evidence="13 17" id="KW-0961">Cell wall biogenesis/degradation</keyword>
<dbReference type="InterPro" id="IPR003824">
    <property type="entry name" value="UppP"/>
</dbReference>
<comment type="subcellular location">
    <subcellularLocation>
        <location evidence="1 17">Cell membrane</location>
        <topology evidence="1 17">Multi-pass membrane protein</topology>
    </subcellularLocation>
</comment>
<organism evidence="18 19">
    <name type="scientific">Metabacillus indicus</name>
    <name type="common">Bacillus indicus</name>
    <dbReference type="NCBI Taxonomy" id="246786"/>
    <lineage>
        <taxon>Bacteria</taxon>
        <taxon>Bacillati</taxon>
        <taxon>Bacillota</taxon>
        <taxon>Bacilli</taxon>
        <taxon>Bacillales</taxon>
        <taxon>Bacillaceae</taxon>
        <taxon>Metabacillus</taxon>
    </lineage>
</organism>
<comment type="miscellaneous">
    <text evidence="17">Bacitracin is thought to be involved in the inhibition of peptidoglycan synthesis by sequestering undecaprenyl diphosphate, thereby reducing the pool of lipid carrier available.</text>
</comment>
<evidence type="ECO:0000256" key="17">
    <source>
        <dbReference type="HAMAP-Rule" id="MF_01006"/>
    </source>
</evidence>
<dbReference type="Pfam" id="PF02673">
    <property type="entry name" value="BacA"/>
    <property type="match status" value="1"/>
</dbReference>
<feature type="transmembrane region" description="Helical" evidence="17">
    <location>
        <begin position="91"/>
        <end position="112"/>
    </location>
</feature>
<dbReference type="GO" id="GO:0005886">
    <property type="term" value="C:plasma membrane"/>
    <property type="evidence" value="ECO:0007669"/>
    <property type="project" value="UniProtKB-SubCell"/>
</dbReference>
<evidence type="ECO:0000256" key="14">
    <source>
        <dbReference type="ARBA" id="ARBA00032707"/>
    </source>
</evidence>
<keyword evidence="12 17" id="KW-0046">Antibiotic resistance</keyword>
<evidence type="ECO:0000256" key="8">
    <source>
        <dbReference type="ARBA" id="ARBA00022960"/>
    </source>
</evidence>
<evidence type="ECO:0000313" key="18">
    <source>
        <dbReference type="EMBL" id="KEZ53446.1"/>
    </source>
</evidence>
<dbReference type="RefSeq" id="WP_029282667.1">
    <property type="nucleotide sequence ID" value="NZ_CP176757.1"/>
</dbReference>
<keyword evidence="11 17" id="KW-0472">Membrane</keyword>
<comment type="similarity">
    <text evidence="2 17">Belongs to the UppP family.</text>
</comment>
<dbReference type="GO" id="GO:0009252">
    <property type="term" value="P:peptidoglycan biosynthetic process"/>
    <property type="evidence" value="ECO:0007669"/>
    <property type="project" value="UniProtKB-KW"/>
</dbReference>
<evidence type="ECO:0000256" key="9">
    <source>
        <dbReference type="ARBA" id="ARBA00022984"/>
    </source>
</evidence>
<feature type="transmembrane region" description="Helical" evidence="17">
    <location>
        <begin position="44"/>
        <end position="63"/>
    </location>
</feature>
<keyword evidence="5 17" id="KW-1003">Cell membrane</keyword>
<keyword evidence="9 17" id="KW-0573">Peptidoglycan synthesis</keyword>
<dbReference type="GO" id="GO:0071555">
    <property type="term" value="P:cell wall organization"/>
    <property type="evidence" value="ECO:0007669"/>
    <property type="project" value="UniProtKB-KW"/>
</dbReference>
<evidence type="ECO:0000256" key="13">
    <source>
        <dbReference type="ARBA" id="ARBA00023316"/>
    </source>
</evidence>
<evidence type="ECO:0000256" key="6">
    <source>
        <dbReference type="ARBA" id="ARBA00022692"/>
    </source>
</evidence>
<protein>
    <recommendedName>
        <fullName evidence="4 17">Undecaprenyl-diphosphatase</fullName>
        <ecNumber evidence="3 17">3.6.1.27</ecNumber>
    </recommendedName>
    <alternativeName>
        <fullName evidence="15 17">Bacitracin resistance protein</fullName>
    </alternativeName>
    <alternativeName>
        <fullName evidence="14 17">Undecaprenyl pyrophosphate phosphatase</fullName>
    </alternativeName>
</protein>
<evidence type="ECO:0000256" key="15">
    <source>
        <dbReference type="ARBA" id="ARBA00032932"/>
    </source>
</evidence>
<feature type="transmembrane region" description="Helical" evidence="17">
    <location>
        <begin position="220"/>
        <end position="241"/>
    </location>
</feature>
<proteinExistence type="inferred from homology"/>
<evidence type="ECO:0000256" key="3">
    <source>
        <dbReference type="ARBA" id="ARBA00012374"/>
    </source>
</evidence>
<evidence type="ECO:0000256" key="4">
    <source>
        <dbReference type="ARBA" id="ARBA00021581"/>
    </source>
</evidence>
<keyword evidence="8 17" id="KW-0133">Cell shape</keyword>
<evidence type="ECO:0000256" key="16">
    <source>
        <dbReference type="ARBA" id="ARBA00047594"/>
    </source>
</evidence>
<keyword evidence="19" id="KW-1185">Reference proteome</keyword>
<name>A0A084H1I4_METID</name>
<dbReference type="GO" id="GO:0008360">
    <property type="term" value="P:regulation of cell shape"/>
    <property type="evidence" value="ECO:0007669"/>
    <property type="project" value="UniProtKB-KW"/>
</dbReference>
<reference evidence="18 19" key="1">
    <citation type="journal article" date="2005" name="Int. J. Syst. Evol. Microbiol.">
        <title>Bacillus cibi sp. nov., isolated from jeotgal, a traditional Korean fermented seafood.</title>
        <authorList>
            <person name="Yoon J.H."/>
            <person name="Lee C.H."/>
            <person name="Oh T.K."/>
        </authorList>
    </citation>
    <scope>NUCLEOTIDE SEQUENCE [LARGE SCALE GENOMIC DNA]</scope>
    <source>
        <strain evidence="18 19">DSM 16189</strain>
    </source>
</reference>
<evidence type="ECO:0000256" key="5">
    <source>
        <dbReference type="ARBA" id="ARBA00022475"/>
    </source>
</evidence>
<keyword evidence="6 17" id="KW-0812">Transmembrane</keyword>
<keyword evidence="7 17" id="KW-0378">Hydrolase</keyword>
<evidence type="ECO:0000256" key="1">
    <source>
        <dbReference type="ARBA" id="ARBA00004651"/>
    </source>
</evidence>
<evidence type="ECO:0000256" key="11">
    <source>
        <dbReference type="ARBA" id="ARBA00023136"/>
    </source>
</evidence>
<dbReference type="AlphaFoldDB" id="A0A084H1I4"/>
<feature type="transmembrane region" description="Helical" evidence="17">
    <location>
        <begin position="118"/>
        <end position="135"/>
    </location>
</feature>
<comment type="catalytic activity">
    <reaction evidence="16 17">
        <text>di-trans,octa-cis-undecaprenyl diphosphate + H2O = di-trans,octa-cis-undecaprenyl phosphate + phosphate + H(+)</text>
        <dbReference type="Rhea" id="RHEA:28094"/>
        <dbReference type="ChEBI" id="CHEBI:15377"/>
        <dbReference type="ChEBI" id="CHEBI:15378"/>
        <dbReference type="ChEBI" id="CHEBI:43474"/>
        <dbReference type="ChEBI" id="CHEBI:58405"/>
        <dbReference type="ChEBI" id="CHEBI:60392"/>
        <dbReference type="EC" id="3.6.1.27"/>
    </reaction>
</comment>
<keyword evidence="10 17" id="KW-1133">Transmembrane helix</keyword>
<dbReference type="STRING" id="246786.GS18_0200155"/>
<evidence type="ECO:0000256" key="2">
    <source>
        <dbReference type="ARBA" id="ARBA00010621"/>
    </source>
</evidence>
<evidence type="ECO:0000256" key="10">
    <source>
        <dbReference type="ARBA" id="ARBA00022989"/>
    </source>
</evidence>
<feature type="transmembrane region" description="Helical" evidence="17">
    <location>
        <begin position="187"/>
        <end position="208"/>
    </location>
</feature>
<dbReference type="PANTHER" id="PTHR30622:SF2">
    <property type="entry name" value="UNDECAPRENYL-DIPHOSPHATASE"/>
    <property type="match status" value="1"/>
</dbReference>
<sequence>MEDFYLILKYLLLGLFQGFTEPIPVSSSGHLVFAQHFLGVKIEGLSFELLVNAASLLAVLLIYREDLIRLSVNGASYAVNRNPENKKDFQFILYLIIATIPAAVLGILFKDVLSSKDVRLAAGSLIVTGIALYLIRNLRGNKKDGDLTVKDAVLIGFAQAVALIPGISRSGATIVAAMALGTKQETALRFSFLLFIPVSAGGMILGISDLLADEHFNELIMPYAAGFAGSLIMSYFSLKWFMGIMEKGNLKYFAYYCFIVGPVILILTLFS</sequence>
<comment type="caution">
    <text evidence="18">The sequence shown here is derived from an EMBL/GenBank/DDBJ whole genome shotgun (WGS) entry which is preliminary data.</text>
</comment>
<comment type="function">
    <text evidence="17">Catalyzes the dephosphorylation of undecaprenyl diphosphate (UPP). Confers resistance to bacitracin.</text>
</comment>
<dbReference type="EMBL" id="JNVC02000001">
    <property type="protein sequence ID" value="KEZ53446.1"/>
    <property type="molecule type" value="Genomic_DNA"/>
</dbReference>
<evidence type="ECO:0000313" key="19">
    <source>
        <dbReference type="Proteomes" id="UP000028549"/>
    </source>
</evidence>
<gene>
    <name evidence="17" type="primary">uppP</name>
    <name evidence="18" type="ORF">GS18_0200155</name>
</gene>
<dbReference type="GO" id="GO:0046677">
    <property type="term" value="P:response to antibiotic"/>
    <property type="evidence" value="ECO:0007669"/>
    <property type="project" value="UniProtKB-UniRule"/>
</dbReference>
<feature type="transmembrane region" description="Helical" evidence="17">
    <location>
        <begin position="253"/>
        <end position="270"/>
    </location>
</feature>
<dbReference type="HAMAP" id="MF_01006">
    <property type="entry name" value="Undec_diphosphatase"/>
    <property type="match status" value="1"/>
</dbReference>
<dbReference type="GO" id="GO:0050380">
    <property type="term" value="F:undecaprenyl-diphosphatase activity"/>
    <property type="evidence" value="ECO:0007669"/>
    <property type="project" value="UniProtKB-UniRule"/>
</dbReference>
<evidence type="ECO:0000256" key="7">
    <source>
        <dbReference type="ARBA" id="ARBA00022801"/>
    </source>
</evidence>
<evidence type="ECO:0000256" key="12">
    <source>
        <dbReference type="ARBA" id="ARBA00023251"/>
    </source>
</evidence>
<dbReference type="PANTHER" id="PTHR30622">
    <property type="entry name" value="UNDECAPRENYL-DIPHOSPHATASE"/>
    <property type="match status" value="1"/>
</dbReference>
<dbReference type="EC" id="3.6.1.27" evidence="3 17"/>
<accession>A0A084H1I4</accession>